<dbReference type="SUPFAM" id="SSF53474">
    <property type="entry name" value="alpha/beta-Hydrolases"/>
    <property type="match status" value="1"/>
</dbReference>
<protein>
    <submittedName>
        <fullName evidence="2">Alpha/beta fold hydrolase</fullName>
    </submittedName>
</protein>
<organism evidence="2 3">
    <name type="scientific">Desulfotalea psychrophila</name>
    <dbReference type="NCBI Taxonomy" id="84980"/>
    <lineage>
        <taxon>Bacteria</taxon>
        <taxon>Pseudomonadati</taxon>
        <taxon>Thermodesulfobacteriota</taxon>
        <taxon>Desulfobulbia</taxon>
        <taxon>Desulfobulbales</taxon>
        <taxon>Desulfocapsaceae</taxon>
        <taxon>Desulfotalea</taxon>
    </lineage>
</organism>
<dbReference type="InterPro" id="IPR000073">
    <property type="entry name" value="AB_hydrolase_1"/>
</dbReference>
<dbReference type="InterPro" id="IPR050266">
    <property type="entry name" value="AB_hydrolase_sf"/>
</dbReference>
<dbReference type="Proteomes" id="UP000717534">
    <property type="component" value="Unassembled WGS sequence"/>
</dbReference>
<sequence length="286" mass="32510">MYPDYPFQSNYYTIGNHRLHYVDEGQGDVILMVHGNPTWSFYFRKLITLLAKNHRIIAVDHLGCGLSDKPQEYNYSLQNHINNLDALLQHLRVKSFSLVVHDWGGAIGMGVAVKNIDSIQRAMVLNTAAFRSDRIPFRISVCRWPVVGKLLVRGLNGFAGPAVKMAVSKKMAKNVAAAFLAPYDSWNNRVAVSSFVEDIPLDSSHPSYQTLLKVEKGLEQLQTRQLPMLICWGGKDFCFNDSFYDEWCKRFPHADAHYFKDGGHYILEDAFDEIAPLALSFFEDTE</sequence>
<feature type="domain" description="AB hydrolase-1" evidence="1">
    <location>
        <begin position="29"/>
        <end position="269"/>
    </location>
</feature>
<proteinExistence type="predicted"/>
<gene>
    <name evidence="2" type="ORF">JYU06_00310</name>
</gene>
<dbReference type="PANTHER" id="PTHR43798">
    <property type="entry name" value="MONOACYLGLYCEROL LIPASE"/>
    <property type="match status" value="1"/>
</dbReference>
<dbReference type="EMBL" id="JAFITO010000001">
    <property type="protein sequence ID" value="MBN4067955.1"/>
    <property type="molecule type" value="Genomic_DNA"/>
</dbReference>
<reference evidence="2 3" key="1">
    <citation type="submission" date="2021-02" db="EMBL/GenBank/DDBJ databases">
        <title>Activity-based single-cell genomes from oceanic crustal fluid captures similar information to metagenomic and metatranscriptomic surveys with orders of magnitude less sampling.</title>
        <authorList>
            <person name="D'Angelo T.S."/>
            <person name="Orcutt B.N."/>
        </authorList>
    </citation>
    <scope>NUCLEOTIDE SEQUENCE [LARGE SCALE GENOMIC DNA]</scope>
    <source>
        <strain evidence="2">AH-315-G02</strain>
    </source>
</reference>
<evidence type="ECO:0000313" key="3">
    <source>
        <dbReference type="Proteomes" id="UP000717534"/>
    </source>
</evidence>
<dbReference type="GO" id="GO:0016787">
    <property type="term" value="F:hydrolase activity"/>
    <property type="evidence" value="ECO:0007669"/>
    <property type="project" value="UniProtKB-KW"/>
</dbReference>
<evidence type="ECO:0000259" key="1">
    <source>
        <dbReference type="Pfam" id="PF00561"/>
    </source>
</evidence>
<evidence type="ECO:0000313" key="2">
    <source>
        <dbReference type="EMBL" id="MBN4067955.1"/>
    </source>
</evidence>
<keyword evidence="2" id="KW-0378">Hydrolase</keyword>
<dbReference type="Gene3D" id="3.40.50.1820">
    <property type="entry name" value="alpha/beta hydrolase"/>
    <property type="match status" value="1"/>
</dbReference>
<dbReference type="Pfam" id="PF00561">
    <property type="entry name" value="Abhydrolase_1"/>
    <property type="match status" value="1"/>
</dbReference>
<dbReference type="InterPro" id="IPR029058">
    <property type="entry name" value="AB_hydrolase_fold"/>
</dbReference>
<comment type="caution">
    <text evidence="2">The sequence shown here is derived from an EMBL/GenBank/DDBJ whole genome shotgun (WGS) entry which is preliminary data.</text>
</comment>
<keyword evidence="3" id="KW-1185">Reference proteome</keyword>
<name>A0ABS3AS53_9BACT</name>
<accession>A0ABS3AS53</accession>
<dbReference type="PANTHER" id="PTHR43798:SF24">
    <property type="entry name" value="CIS-3-ALKYL-4-ALKYLOXETAN-2-ONE DECARBOXYLASE"/>
    <property type="match status" value="1"/>
</dbReference>